<dbReference type="NCBIfam" id="NF010193">
    <property type="entry name" value="PRK13672.1"/>
    <property type="match status" value="1"/>
</dbReference>
<keyword evidence="3" id="KW-1185">Reference proteome</keyword>
<name>A0A6N8FCD5_9BACI</name>
<evidence type="ECO:0000259" key="1">
    <source>
        <dbReference type="Pfam" id="PF06855"/>
    </source>
</evidence>
<dbReference type="Proteomes" id="UP000469125">
    <property type="component" value="Unassembled WGS sequence"/>
</dbReference>
<evidence type="ECO:0000313" key="3">
    <source>
        <dbReference type="Proteomes" id="UP000469125"/>
    </source>
</evidence>
<comment type="caution">
    <text evidence="2">The sequence shown here is derived from an EMBL/GenBank/DDBJ whole genome shotgun (WGS) entry which is preliminary data.</text>
</comment>
<dbReference type="InterPro" id="IPR010673">
    <property type="entry name" value="UPF0346"/>
</dbReference>
<accession>A0A6N8FCD5</accession>
<dbReference type="SUPFAM" id="SSF140652">
    <property type="entry name" value="YozE-like"/>
    <property type="match status" value="1"/>
</dbReference>
<dbReference type="AlphaFoldDB" id="A0A6N8FCD5"/>
<dbReference type="Pfam" id="PF06855">
    <property type="entry name" value="YozE_SAM_like"/>
    <property type="match status" value="1"/>
</dbReference>
<sequence>MRSFYHFAMAFRGTKKPDDQSRLADWMFHEHNFPKHSTSYDEVSSYLELYSPFPNAISIFDQLWEIYQMNEVE</sequence>
<dbReference type="InterPro" id="IPR023089">
    <property type="entry name" value="YozE_SAM-like"/>
</dbReference>
<evidence type="ECO:0000313" key="2">
    <source>
        <dbReference type="EMBL" id="MUK87322.1"/>
    </source>
</evidence>
<protein>
    <submittedName>
        <fullName evidence="2">YozE family protein</fullName>
    </submittedName>
</protein>
<dbReference type="RefSeq" id="WP_155666888.1">
    <property type="nucleotide sequence ID" value="NZ_WOCA01000001.1"/>
</dbReference>
<proteinExistence type="predicted"/>
<gene>
    <name evidence="2" type="ORF">GMD78_02755</name>
</gene>
<dbReference type="Gene3D" id="1.10.150.260">
    <property type="entry name" value="YozE SAM-like"/>
    <property type="match status" value="1"/>
</dbReference>
<organism evidence="2 3">
    <name type="scientific">Ornithinibacillus caprae</name>
    <dbReference type="NCBI Taxonomy" id="2678566"/>
    <lineage>
        <taxon>Bacteria</taxon>
        <taxon>Bacillati</taxon>
        <taxon>Bacillota</taxon>
        <taxon>Bacilli</taxon>
        <taxon>Bacillales</taxon>
        <taxon>Bacillaceae</taxon>
        <taxon>Ornithinibacillus</taxon>
    </lineage>
</organism>
<feature type="domain" description="YozE SAM-like" evidence="1">
    <location>
        <begin position="3"/>
        <end position="68"/>
    </location>
</feature>
<dbReference type="EMBL" id="WOCA01000001">
    <property type="protein sequence ID" value="MUK87322.1"/>
    <property type="molecule type" value="Genomic_DNA"/>
</dbReference>
<dbReference type="PIRSF" id="PIRSF037262">
    <property type="entry name" value="UCP037262"/>
    <property type="match status" value="1"/>
</dbReference>
<dbReference type="InterPro" id="IPR036806">
    <property type="entry name" value="YozE_SAM-like_sf"/>
</dbReference>
<reference evidence="2 3" key="1">
    <citation type="submission" date="2019-11" db="EMBL/GenBank/DDBJ databases">
        <authorList>
            <person name="Li X."/>
        </authorList>
    </citation>
    <scope>NUCLEOTIDE SEQUENCE [LARGE SCALE GENOMIC DNA]</scope>
    <source>
        <strain evidence="2 3">L9</strain>
    </source>
</reference>